<keyword evidence="4" id="KW-0119">Carbohydrate metabolism</keyword>
<reference evidence="6 7" key="1">
    <citation type="submission" date="2015-07" db="EMBL/GenBank/DDBJ databases">
        <title>ATOL: Assembling a taxonomically balanced genome-scale reconstruction of the evolutionary history of the Enterobacteriaceae.</title>
        <authorList>
            <person name="Plunkett G.III."/>
            <person name="Neeno-Eckwall E.C."/>
            <person name="Glasner J.D."/>
            <person name="Perna N.T."/>
        </authorList>
    </citation>
    <scope>NUCLEOTIDE SEQUENCE [LARGE SCALE GENOMIC DNA]</scope>
    <source>
        <strain evidence="6 7">ATCC 35017</strain>
    </source>
</reference>
<dbReference type="PANTHER" id="PTHR11177:SF317">
    <property type="entry name" value="CHITINASE 12-RELATED"/>
    <property type="match status" value="1"/>
</dbReference>
<keyword evidence="3" id="KW-0146">Chitin degradation</keyword>
<dbReference type="InterPro" id="IPR011583">
    <property type="entry name" value="Chitinase_II/V-like_cat"/>
</dbReference>
<evidence type="ECO:0000313" key="7">
    <source>
        <dbReference type="Proteomes" id="UP000053226"/>
    </source>
</evidence>
<dbReference type="GO" id="GO:0008061">
    <property type="term" value="F:chitin binding"/>
    <property type="evidence" value="ECO:0007669"/>
    <property type="project" value="InterPro"/>
</dbReference>
<dbReference type="EMBL" id="LGAA01000018">
    <property type="protein sequence ID" value="KPD02789.1"/>
    <property type="molecule type" value="Genomic_DNA"/>
</dbReference>
<evidence type="ECO:0000256" key="1">
    <source>
        <dbReference type="ARBA" id="ARBA00000822"/>
    </source>
</evidence>
<dbReference type="Gene3D" id="3.20.20.80">
    <property type="entry name" value="Glycosidases"/>
    <property type="match status" value="1"/>
</dbReference>
<dbReference type="GO" id="GO:0000272">
    <property type="term" value="P:polysaccharide catabolic process"/>
    <property type="evidence" value="ECO:0007669"/>
    <property type="project" value="UniProtKB-KW"/>
</dbReference>
<dbReference type="SMART" id="SM00636">
    <property type="entry name" value="Glyco_18"/>
    <property type="match status" value="1"/>
</dbReference>
<keyword evidence="7" id="KW-1185">Reference proteome</keyword>
<keyword evidence="6" id="KW-0378">Hydrolase</keyword>
<organism evidence="6 7">
    <name type="scientific">Moellerella wisconsensis ATCC 35017</name>
    <dbReference type="NCBI Taxonomy" id="1354267"/>
    <lineage>
        <taxon>Bacteria</taxon>
        <taxon>Pseudomonadati</taxon>
        <taxon>Pseudomonadota</taxon>
        <taxon>Gammaproteobacteria</taxon>
        <taxon>Enterobacterales</taxon>
        <taxon>Morganellaceae</taxon>
        <taxon>Moellerella</taxon>
    </lineage>
</organism>
<dbReference type="PROSITE" id="PS51910">
    <property type="entry name" value="GH18_2"/>
    <property type="match status" value="1"/>
</dbReference>
<dbReference type="EC" id="3.2.1.14" evidence="2"/>
<evidence type="ECO:0000256" key="3">
    <source>
        <dbReference type="ARBA" id="ARBA00023024"/>
    </source>
</evidence>
<evidence type="ECO:0000313" key="6">
    <source>
        <dbReference type="EMBL" id="KPD02789.1"/>
    </source>
</evidence>
<dbReference type="Pfam" id="PF00704">
    <property type="entry name" value="Glyco_hydro_18"/>
    <property type="match status" value="1"/>
</dbReference>
<dbReference type="AlphaFoldDB" id="A0A0N1KI56"/>
<dbReference type="InterPro" id="IPR050314">
    <property type="entry name" value="Glycosyl_Hydrlase_18"/>
</dbReference>
<dbReference type="OrthoDB" id="9775889at2"/>
<sequence length="507" mass="55888">MTSKITKYDKATNDSYIMDEFDPQSEVIKYSYTSSRVVQPNFNNYNKQGKPKVIGYYTDWSQYDGRLDGDQTLTNRGRGVDLTLIDPCAFDKLIIGFAGCLGDLGEKKDAINAAAPQFGRTNNGQVTFLDPWGDCQSWRNCGFEGWVDLPMPQSFNQGSSRGVLGGLRDLQKKALAQGHILALSFSIGGWTMSYAFSDLVKDPTLRTAFCTSVVDILKRFPMFSEVDIDWEYPGAVGNNNPHDPADGQNYVILMKELVQKFQQNGLSHIKISIAASADPEILMKASVLDLNTVCSPNGGLGINLMTYDFFGTPWADKLAHHTNLYAPEGIWSIDNAVNYLLKIGFPPQQIMIGYAGYSRNAKGAVLTSVSPLAGNYDNSGASHTTGTFESGSTEWYDILNNYLDLENQTGKNGFKLLTDSEANADYLYNPQSQLLLSIDTPRTVFAKGEYVINKGLGGLMTWTADQDSSGLLVNAAREGLGCSIKTQKIDMRPFYFYGEDHITNSSD</sequence>
<feature type="domain" description="GH18" evidence="5">
    <location>
        <begin position="51"/>
        <end position="483"/>
    </location>
</feature>
<accession>A0A0N1KI56</accession>
<evidence type="ECO:0000256" key="4">
    <source>
        <dbReference type="ARBA" id="ARBA00023326"/>
    </source>
</evidence>
<protein>
    <recommendedName>
        <fullName evidence="2">chitinase</fullName>
        <ecNumber evidence="2">3.2.1.14</ecNumber>
    </recommendedName>
</protein>
<keyword evidence="4" id="KW-0624">Polysaccharide degradation</keyword>
<dbReference type="InterPro" id="IPR017853">
    <property type="entry name" value="GH"/>
</dbReference>
<gene>
    <name evidence="6" type="ORF">M992_1946</name>
</gene>
<evidence type="ECO:0000256" key="2">
    <source>
        <dbReference type="ARBA" id="ARBA00012729"/>
    </source>
</evidence>
<dbReference type="GO" id="GO:0006032">
    <property type="term" value="P:chitin catabolic process"/>
    <property type="evidence" value="ECO:0007669"/>
    <property type="project" value="UniProtKB-KW"/>
</dbReference>
<comment type="caution">
    <text evidence="6">The sequence shown here is derived from an EMBL/GenBank/DDBJ whole genome shotgun (WGS) entry which is preliminary data.</text>
</comment>
<dbReference type="SUPFAM" id="SSF51445">
    <property type="entry name" value="(Trans)glycosidases"/>
    <property type="match status" value="1"/>
</dbReference>
<name>A0A0N1KI56_9GAMM</name>
<dbReference type="GO" id="GO:0008843">
    <property type="term" value="F:endochitinase activity"/>
    <property type="evidence" value="ECO:0007669"/>
    <property type="project" value="UniProtKB-EC"/>
</dbReference>
<evidence type="ECO:0000259" key="5">
    <source>
        <dbReference type="PROSITE" id="PS51910"/>
    </source>
</evidence>
<dbReference type="InterPro" id="IPR001223">
    <property type="entry name" value="Glyco_hydro18_cat"/>
</dbReference>
<dbReference type="RefSeq" id="WP_053908322.1">
    <property type="nucleotide sequence ID" value="NZ_CAWMUS010000018.1"/>
</dbReference>
<proteinExistence type="predicted"/>
<dbReference type="PANTHER" id="PTHR11177">
    <property type="entry name" value="CHITINASE"/>
    <property type="match status" value="1"/>
</dbReference>
<comment type="catalytic activity">
    <reaction evidence="1">
        <text>Random endo-hydrolysis of N-acetyl-beta-D-glucosaminide (1-&gt;4)-beta-linkages in chitin and chitodextrins.</text>
        <dbReference type="EC" id="3.2.1.14"/>
    </reaction>
</comment>
<dbReference type="Proteomes" id="UP000053226">
    <property type="component" value="Unassembled WGS sequence"/>
</dbReference>
<dbReference type="SUPFAM" id="SSF54556">
    <property type="entry name" value="Chitinase insertion domain"/>
    <property type="match status" value="1"/>
</dbReference>
<dbReference type="Gene3D" id="3.10.50.10">
    <property type="match status" value="1"/>
</dbReference>
<dbReference type="InterPro" id="IPR029070">
    <property type="entry name" value="Chitinase_insertion_sf"/>
</dbReference>
<keyword evidence="6" id="KW-0326">Glycosidase</keyword>